<dbReference type="AlphaFoldDB" id="A0A3L6MWZ7"/>
<dbReference type="EMBL" id="MRCU01000013">
    <property type="protein sequence ID" value="RKK08891.1"/>
    <property type="molecule type" value="Genomic_DNA"/>
</dbReference>
<evidence type="ECO:0000313" key="2">
    <source>
        <dbReference type="Proteomes" id="UP000270866"/>
    </source>
</evidence>
<accession>A0A3L6MWZ7</accession>
<sequence>MPTLRHQDIWVAIVQNWEQFLKATKTKTQVLVQRADSSKAQLLKSVKRSRGHFGGKWMGLKRCLSAGL</sequence>
<reference evidence="1 2" key="1">
    <citation type="journal article" date="2018" name="Sci. Rep.">
        <title>Characterisation of pathogen-specific regions and novel effector candidates in Fusarium oxysporum f. sp. cepae.</title>
        <authorList>
            <person name="Armitage A.D."/>
            <person name="Taylor A."/>
            <person name="Sobczyk M.K."/>
            <person name="Baxter L."/>
            <person name="Greenfield B.P."/>
            <person name="Bates H.J."/>
            <person name="Wilson F."/>
            <person name="Jackson A.C."/>
            <person name="Ott S."/>
            <person name="Harrison R.J."/>
            <person name="Clarkson J.P."/>
        </authorList>
    </citation>
    <scope>NUCLEOTIDE SEQUENCE [LARGE SCALE GENOMIC DNA]</scope>
    <source>
        <strain evidence="1 2">FoC_Fus2</strain>
    </source>
</reference>
<name>A0A3L6MWZ7_FUSOX</name>
<comment type="caution">
    <text evidence="1">The sequence shown here is derived from an EMBL/GenBank/DDBJ whole genome shotgun (WGS) entry which is preliminary data.</text>
</comment>
<evidence type="ECO:0000313" key="1">
    <source>
        <dbReference type="EMBL" id="RKK08891.1"/>
    </source>
</evidence>
<organism evidence="1 2">
    <name type="scientific">Fusarium oxysporum f. sp. cepae</name>
    <dbReference type="NCBI Taxonomy" id="396571"/>
    <lineage>
        <taxon>Eukaryota</taxon>
        <taxon>Fungi</taxon>
        <taxon>Dikarya</taxon>
        <taxon>Ascomycota</taxon>
        <taxon>Pezizomycotina</taxon>
        <taxon>Sordariomycetes</taxon>
        <taxon>Hypocreomycetidae</taxon>
        <taxon>Hypocreales</taxon>
        <taxon>Nectriaceae</taxon>
        <taxon>Fusarium</taxon>
        <taxon>Fusarium oxysporum species complex</taxon>
    </lineage>
</organism>
<proteinExistence type="predicted"/>
<dbReference type="Proteomes" id="UP000270866">
    <property type="component" value="Unassembled WGS sequence"/>
</dbReference>
<protein>
    <submittedName>
        <fullName evidence="1">Uncharacterized protein</fullName>
    </submittedName>
</protein>
<gene>
    <name evidence="1" type="ORF">BFJ65_g16550</name>
</gene>